<dbReference type="PATRIC" id="fig|1264554.4.peg.278"/>
<accession>A0A0F5H127</accession>
<protein>
    <submittedName>
        <fullName evidence="2">Membrane nuclease</fullName>
    </submittedName>
</protein>
<dbReference type="Proteomes" id="UP000033750">
    <property type="component" value="Unassembled WGS sequence"/>
</dbReference>
<dbReference type="SUPFAM" id="SSF56219">
    <property type="entry name" value="DNase I-like"/>
    <property type="match status" value="1"/>
</dbReference>
<feature type="chain" id="PRO_5002487066" evidence="1">
    <location>
        <begin position="23"/>
        <end position="491"/>
    </location>
</feature>
<dbReference type="RefSeq" id="WP_046096763.1">
    <property type="nucleotide sequence ID" value="NZ_JZXN01000011.1"/>
</dbReference>
<dbReference type="CDD" id="cd10283">
    <property type="entry name" value="MnuA_DNase1-like"/>
    <property type="match status" value="1"/>
</dbReference>
<dbReference type="PROSITE" id="PS51257">
    <property type="entry name" value="PROKAR_LIPOPROTEIN"/>
    <property type="match status" value="1"/>
</dbReference>
<gene>
    <name evidence="2" type="ORF">MMELEA_03220</name>
</gene>
<evidence type="ECO:0000256" key="1">
    <source>
        <dbReference type="SAM" id="SignalP"/>
    </source>
</evidence>
<sequence>MKKNIMSLFFVLTPFFSFTTLSCSTNEEINKTQINKNASQLSIDIKNIDQLGKENKIVKEKIIPNLEFKNLNSKYEITIDEFLNLFEGANQIVKINYFLTDKVSKIKSNLYQKTFKIGEKRKMLGLINDDLNNPNTNNLEEEKNQNNSPLTIRIGNWNVLNFSLSEKNENLVKNTKIFALSHLINHLKIDVQGIIELDNEEAIIALVNSLNNLDPNAKWTYTISDNSENGNGKNKKIPSDSKQHELAAILYKSSILKAKEFTNNKISESYDNSTFSPYYEKSNVLGYVRPPYALFLETLGNIKNDFTLVIDHFDSPGAKKNGESKVNPDSKNNLKAALGAQEADEAYNLVNVMNYFDKLDGKNDDLIFMGDTNIARGNLNTFKPLISEGYKNLINENINTSLGLKIDRYSNPYDKIFYKGTLETNNAKTYDLYNIINDKVLPNVNSLEEWKKLVDSYKSTSFSNDYAYIRSVISDHNPIYFDLILNANDVN</sequence>
<evidence type="ECO:0000313" key="3">
    <source>
        <dbReference type="Proteomes" id="UP000033750"/>
    </source>
</evidence>
<dbReference type="PANTHER" id="PTHR11371:SF31">
    <property type="entry name" value="EXTRACELLULAR NUCLEASE"/>
    <property type="match status" value="1"/>
</dbReference>
<dbReference type="OrthoDB" id="403989at2"/>
<dbReference type="EMBL" id="JZXN01000011">
    <property type="protein sequence ID" value="KKB27009.1"/>
    <property type="molecule type" value="Genomic_DNA"/>
</dbReference>
<dbReference type="NCBIfam" id="NF045851">
    <property type="entry name" value="mem_nucl_MnuA"/>
    <property type="match status" value="1"/>
</dbReference>
<keyword evidence="1" id="KW-0732">Signal</keyword>
<dbReference type="InterPro" id="IPR036691">
    <property type="entry name" value="Endo/exonu/phosph_ase_sf"/>
</dbReference>
<name>A0A0F5H127_9BACT</name>
<feature type="signal peptide" evidence="1">
    <location>
        <begin position="1"/>
        <end position="22"/>
    </location>
</feature>
<comment type="caution">
    <text evidence="2">The sequence shown here is derived from an EMBL/GenBank/DDBJ whole genome shotgun (WGS) entry which is preliminary data.</text>
</comment>
<dbReference type="PANTHER" id="PTHR11371">
    <property type="entry name" value="DEOXYRIBONUCLEASE"/>
    <property type="match status" value="1"/>
</dbReference>
<proteinExistence type="predicted"/>
<organism evidence="2 3">
    <name type="scientific">Mycoplasmopsis meleagridis ATCC 25294</name>
    <dbReference type="NCBI Taxonomy" id="1264554"/>
    <lineage>
        <taxon>Bacteria</taxon>
        <taxon>Bacillati</taxon>
        <taxon>Mycoplasmatota</taxon>
        <taxon>Mycoplasmoidales</taxon>
        <taxon>Metamycoplasmataceae</taxon>
        <taxon>Mycoplasmopsis</taxon>
    </lineage>
</organism>
<dbReference type="Gene3D" id="3.60.10.10">
    <property type="entry name" value="Endonuclease/exonuclease/phosphatase"/>
    <property type="match status" value="1"/>
</dbReference>
<reference evidence="2 3" key="1">
    <citation type="submission" date="2015-03" db="EMBL/GenBank/DDBJ databases">
        <title>Genome sequence of Mycoplasma meleagridis strain ATCC 25294.</title>
        <authorList>
            <person name="Yacoub E."/>
            <person name="Blanchard A."/>
            <person name="Sirand-Pugnet P."/>
            <person name="Mardassi B.B.A."/>
        </authorList>
    </citation>
    <scope>NUCLEOTIDE SEQUENCE [LARGE SCALE GENOMIC DNA]</scope>
    <source>
        <strain evidence="2 3">ATCC 25294</strain>
    </source>
</reference>
<keyword evidence="3" id="KW-1185">Reference proteome</keyword>
<dbReference type="AlphaFoldDB" id="A0A0F5H127"/>
<evidence type="ECO:0000313" key="2">
    <source>
        <dbReference type="EMBL" id="KKB27009.1"/>
    </source>
</evidence>
<dbReference type="STRING" id="29561.MM26B8_02830"/>